<keyword evidence="2 10" id="KW-0645">Protease</keyword>
<dbReference type="InterPro" id="IPR033121">
    <property type="entry name" value="PEPTIDASE_A1"/>
</dbReference>
<dbReference type="InterPro" id="IPR001969">
    <property type="entry name" value="Aspartic_peptidase_AS"/>
</dbReference>
<evidence type="ECO:0000256" key="9">
    <source>
        <dbReference type="PIRSR" id="PIRSR601461-1"/>
    </source>
</evidence>
<comment type="similarity">
    <text evidence="1 10">Belongs to the peptidase A1 family.</text>
</comment>
<dbReference type="PANTHER" id="PTHR13683:SF227">
    <property type="entry name" value="EUKARYOTIC ASPARTYL PROTEASE FAMILY PROTEIN"/>
    <property type="match status" value="1"/>
</dbReference>
<evidence type="ECO:0000256" key="3">
    <source>
        <dbReference type="ARBA" id="ARBA00022729"/>
    </source>
</evidence>
<dbReference type="PROSITE" id="PS00141">
    <property type="entry name" value="ASP_PROTEASE"/>
    <property type="match status" value="1"/>
</dbReference>
<dbReference type="PANTHER" id="PTHR13683">
    <property type="entry name" value="ASPARTYL PROTEASES"/>
    <property type="match status" value="1"/>
</dbReference>
<evidence type="ECO:0000259" key="12">
    <source>
        <dbReference type="PROSITE" id="PS51767"/>
    </source>
</evidence>
<dbReference type="Pfam" id="PF14543">
    <property type="entry name" value="TAXi_N"/>
    <property type="match status" value="1"/>
</dbReference>
<dbReference type="Pfam" id="PF14541">
    <property type="entry name" value="TAXi_C"/>
    <property type="match status" value="1"/>
</dbReference>
<evidence type="ECO:0000313" key="14">
    <source>
        <dbReference type="Proteomes" id="UP001567538"/>
    </source>
</evidence>
<gene>
    <name evidence="13" type="ORF">AAHA92_33470</name>
</gene>
<dbReference type="InterPro" id="IPR021109">
    <property type="entry name" value="Peptidase_aspartic_dom_sf"/>
</dbReference>
<keyword evidence="5 10" id="KW-0064">Aspartyl protease</keyword>
<feature type="active site" evidence="9">
    <location>
        <position position="75"/>
    </location>
</feature>
<dbReference type="Gene3D" id="2.40.70.10">
    <property type="entry name" value="Acid Proteases"/>
    <property type="match status" value="2"/>
</dbReference>
<comment type="caution">
    <text evidence="13">The sequence shown here is derived from an EMBL/GenBank/DDBJ whole genome shotgun (WGS) entry which is preliminary data.</text>
</comment>
<dbReference type="AlphaFoldDB" id="A0ABD1FS45"/>
<dbReference type="InterPro" id="IPR001461">
    <property type="entry name" value="Aspartic_peptidase_A1"/>
</dbReference>
<dbReference type="FunFam" id="2.40.70.10:FF:000027">
    <property type="entry name" value="Aspartic proteinase Asp1 isoform A"/>
    <property type="match status" value="1"/>
</dbReference>
<feature type="chain" id="PRO_5044796350" description="Aspartic proteinase Asp1" evidence="11">
    <location>
        <begin position="23"/>
        <end position="442"/>
    </location>
</feature>
<accession>A0ABD1FS45</accession>
<keyword evidence="6 10" id="KW-0378">Hydrolase</keyword>
<dbReference type="GO" id="GO:0006508">
    <property type="term" value="P:proteolysis"/>
    <property type="evidence" value="ECO:0007669"/>
    <property type="project" value="UniProtKB-KW"/>
</dbReference>
<name>A0ABD1FS45_SALDI</name>
<dbReference type="PROSITE" id="PS51767">
    <property type="entry name" value="PEPTIDASE_A1"/>
    <property type="match status" value="1"/>
</dbReference>
<evidence type="ECO:0000256" key="2">
    <source>
        <dbReference type="ARBA" id="ARBA00022670"/>
    </source>
</evidence>
<dbReference type="FunFam" id="2.40.70.10:FF:000015">
    <property type="entry name" value="Aspartyl protease family protein"/>
    <property type="match status" value="1"/>
</dbReference>
<keyword evidence="14" id="KW-1185">Reference proteome</keyword>
<evidence type="ECO:0000256" key="6">
    <source>
        <dbReference type="ARBA" id="ARBA00022801"/>
    </source>
</evidence>
<dbReference type="InterPro" id="IPR032861">
    <property type="entry name" value="TAXi_N"/>
</dbReference>
<dbReference type="SUPFAM" id="SSF50630">
    <property type="entry name" value="Acid proteases"/>
    <property type="match status" value="1"/>
</dbReference>
<proteinExistence type="inferred from homology"/>
<protein>
    <recommendedName>
        <fullName evidence="7">Aspartic proteinase Asp1</fullName>
    </recommendedName>
    <alternativeName>
        <fullName evidence="8">Nucellin-like protein</fullName>
    </alternativeName>
</protein>
<evidence type="ECO:0000256" key="11">
    <source>
        <dbReference type="SAM" id="SignalP"/>
    </source>
</evidence>
<reference evidence="13 14" key="1">
    <citation type="submission" date="2024-06" db="EMBL/GenBank/DDBJ databases">
        <title>A chromosome level genome sequence of Diviner's sage (Salvia divinorum).</title>
        <authorList>
            <person name="Ford S.A."/>
            <person name="Ro D.-K."/>
            <person name="Ness R.W."/>
            <person name="Phillips M.A."/>
        </authorList>
    </citation>
    <scope>NUCLEOTIDE SEQUENCE [LARGE SCALE GENOMIC DNA]</scope>
    <source>
        <strain evidence="13">SAF-2024a</strain>
        <tissue evidence="13">Leaf</tissue>
    </source>
</reference>
<organism evidence="13 14">
    <name type="scientific">Salvia divinorum</name>
    <name type="common">Maria pastora</name>
    <name type="synonym">Diviner's sage</name>
    <dbReference type="NCBI Taxonomy" id="28513"/>
    <lineage>
        <taxon>Eukaryota</taxon>
        <taxon>Viridiplantae</taxon>
        <taxon>Streptophyta</taxon>
        <taxon>Embryophyta</taxon>
        <taxon>Tracheophyta</taxon>
        <taxon>Spermatophyta</taxon>
        <taxon>Magnoliopsida</taxon>
        <taxon>eudicotyledons</taxon>
        <taxon>Gunneridae</taxon>
        <taxon>Pentapetalae</taxon>
        <taxon>asterids</taxon>
        <taxon>lamiids</taxon>
        <taxon>Lamiales</taxon>
        <taxon>Lamiaceae</taxon>
        <taxon>Nepetoideae</taxon>
        <taxon>Mentheae</taxon>
        <taxon>Salviinae</taxon>
        <taxon>Salvia</taxon>
        <taxon>Salvia subgen. Calosphace</taxon>
    </lineage>
</organism>
<evidence type="ECO:0000313" key="13">
    <source>
        <dbReference type="EMBL" id="KAL1533606.1"/>
    </source>
</evidence>
<evidence type="ECO:0000256" key="10">
    <source>
        <dbReference type="RuleBase" id="RU000454"/>
    </source>
</evidence>
<dbReference type="GO" id="GO:0004190">
    <property type="term" value="F:aspartic-type endopeptidase activity"/>
    <property type="evidence" value="ECO:0007669"/>
    <property type="project" value="UniProtKB-KW"/>
</dbReference>
<feature type="domain" description="Peptidase A1" evidence="12">
    <location>
        <begin position="57"/>
        <end position="402"/>
    </location>
</feature>
<evidence type="ECO:0000256" key="4">
    <source>
        <dbReference type="ARBA" id="ARBA00022737"/>
    </source>
</evidence>
<feature type="active site" evidence="9">
    <location>
        <position position="273"/>
    </location>
</feature>
<keyword evidence="3 11" id="KW-0732">Signal</keyword>
<evidence type="ECO:0000256" key="7">
    <source>
        <dbReference type="ARBA" id="ARBA00068871"/>
    </source>
</evidence>
<sequence length="442" mass="48533">MHRELYLKALVLCLLTWIAAAAFQPHTFTKTIFKSDRGFRSSLIFSVSGNVYPKGYYHVTMNVGQPPKQYFLDIDTGSDLTWLQCDAPCTKCTPAPHSLYKPKRNLITCVDPVCISLHGPGNHNCQSPEEQCDYEVDYADHGSSLGVMVKDSFTLRFTNGTIVAPMLAFGCGYNQEVQDTTHLPYTDGVLGLGLGKSSILAQLRNMGLIRNVVGHCLSRQGGGFLFFGDDFLPNSGIVWAPLLSQSKYYALGPANLQIGGQATNIKGLPIVFDSGSTYTYFSSQAYNALVSLIKGNLNGKQLKDAVEDKSLPICWKGAKPFKSVLDASNHFKPLALSFTNAKNVQLHLAPESYLVVTEQGNVCLGILNGGEVGLGNLNVIGDIFLQDKLVIYDNEKQQVGWTSANCNKLPNVDRGALDLHYTAPVYDALRDIFPARLRFWAR</sequence>
<dbReference type="PRINTS" id="PR00792">
    <property type="entry name" value="PEPSIN"/>
</dbReference>
<dbReference type="Proteomes" id="UP001567538">
    <property type="component" value="Unassembled WGS sequence"/>
</dbReference>
<feature type="signal peptide" evidence="11">
    <location>
        <begin position="1"/>
        <end position="22"/>
    </location>
</feature>
<dbReference type="InterPro" id="IPR032799">
    <property type="entry name" value="TAXi_C"/>
</dbReference>
<keyword evidence="4" id="KW-0677">Repeat</keyword>
<evidence type="ECO:0000256" key="8">
    <source>
        <dbReference type="ARBA" id="ARBA00077656"/>
    </source>
</evidence>
<dbReference type="EMBL" id="JBEAFC010000014">
    <property type="protein sequence ID" value="KAL1533606.1"/>
    <property type="molecule type" value="Genomic_DNA"/>
</dbReference>
<evidence type="ECO:0000256" key="5">
    <source>
        <dbReference type="ARBA" id="ARBA00022750"/>
    </source>
</evidence>
<evidence type="ECO:0000256" key="1">
    <source>
        <dbReference type="ARBA" id="ARBA00007447"/>
    </source>
</evidence>